<sequence>MCASEAIDGGGTDTGGWMDYTTIKEALRRLPCYLDPWISTTKPQSPTCIWTITQRPVPNLHKRRSNPCQALLRLAGIIGQICLTCDEGRRLLVNYTSPQIRPEDRTRETTRHHGSRPRYQSCPLSINLIVKDVSIPHLWALHGPRKRAPVYACRVGHTTPTPWLRIAVNRALSPDSLGVGEKRAFGATADVAIASIHVFSGFYTSAPEILAGGISGPRTSRSRSPRASRFHHREA</sequence>
<proteinExistence type="predicted"/>
<feature type="compositionally biased region" description="Basic residues" evidence="1">
    <location>
        <begin position="220"/>
        <end position="235"/>
    </location>
</feature>
<feature type="region of interest" description="Disordered" evidence="1">
    <location>
        <begin position="213"/>
        <end position="235"/>
    </location>
</feature>
<dbReference type="AlphaFoldDB" id="A0A8H3ZJJ9"/>
<evidence type="ECO:0000313" key="3">
    <source>
        <dbReference type="Proteomes" id="UP000434172"/>
    </source>
</evidence>
<evidence type="ECO:0000256" key="1">
    <source>
        <dbReference type="SAM" id="MobiDB-lite"/>
    </source>
</evidence>
<gene>
    <name evidence="2" type="ORF">GQ607_014658</name>
</gene>
<evidence type="ECO:0000313" key="2">
    <source>
        <dbReference type="EMBL" id="KAF0318157.1"/>
    </source>
</evidence>
<dbReference type="Proteomes" id="UP000434172">
    <property type="component" value="Unassembled WGS sequence"/>
</dbReference>
<comment type="caution">
    <text evidence="2">The sequence shown here is derived from an EMBL/GenBank/DDBJ whole genome shotgun (WGS) entry which is preliminary data.</text>
</comment>
<organism evidence="2 3">
    <name type="scientific">Colletotrichum asianum</name>
    <dbReference type="NCBI Taxonomy" id="702518"/>
    <lineage>
        <taxon>Eukaryota</taxon>
        <taxon>Fungi</taxon>
        <taxon>Dikarya</taxon>
        <taxon>Ascomycota</taxon>
        <taxon>Pezizomycotina</taxon>
        <taxon>Sordariomycetes</taxon>
        <taxon>Hypocreomycetidae</taxon>
        <taxon>Glomerellales</taxon>
        <taxon>Glomerellaceae</taxon>
        <taxon>Colletotrichum</taxon>
        <taxon>Colletotrichum gloeosporioides species complex</taxon>
    </lineage>
</organism>
<keyword evidence="3" id="KW-1185">Reference proteome</keyword>
<protein>
    <submittedName>
        <fullName evidence="2">Uncharacterized protein</fullName>
    </submittedName>
</protein>
<dbReference type="EMBL" id="WOWK01000115">
    <property type="protein sequence ID" value="KAF0318157.1"/>
    <property type="molecule type" value="Genomic_DNA"/>
</dbReference>
<accession>A0A8H3ZJJ9</accession>
<reference evidence="2 3" key="1">
    <citation type="submission" date="2019-12" db="EMBL/GenBank/DDBJ databases">
        <title>A genome sequence resource for the geographically widespread anthracnose pathogen Colletotrichum asianum.</title>
        <authorList>
            <person name="Meng Y."/>
        </authorList>
    </citation>
    <scope>NUCLEOTIDE SEQUENCE [LARGE SCALE GENOMIC DNA]</scope>
    <source>
        <strain evidence="2 3">ICMP 18580</strain>
    </source>
</reference>
<name>A0A8H3ZJJ9_9PEZI</name>